<proteinExistence type="inferred from homology"/>
<evidence type="ECO:0000256" key="1">
    <source>
        <dbReference type="ARBA" id="ARBA00004613"/>
    </source>
</evidence>
<organism evidence="9 10">
    <name type="scientific">Poecilia formosa</name>
    <name type="common">Amazon molly</name>
    <name type="synonym">Limia formosa</name>
    <dbReference type="NCBI Taxonomy" id="48698"/>
    <lineage>
        <taxon>Eukaryota</taxon>
        <taxon>Metazoa</taxon>
        <taxon>Chordata</taxon>
        <taxon>Craniata</taxon>
        <taxon>Vertebrata</taxon>
        <taxon>Euteleostomi</taxon>
        <taxon>Actinopterygii</taxon>
        <taxon>Neopterygii</taxon>
        <taxon>Teleostei</taxon>
        <taxon>Neoteleostei</taxon>
        <taxon>Acanthomorphata</taxon>
        <taxon>Ovalentaria</taxon>
        <taxon>Atherinomorphae</taxon>
        <taxon>Cyprinodontiformes</taxon>
        <taxon>Poeciliidae</taxon>
        <taxon>Poeciliinae</taxon>
        <taxon>Poecilia</taxon>
    </lineage>
</organism>
<dbReference type="OMA" id="PYESAMM"/>
<evidence type="ECO:0000256" key="5">
    <source>
        <dbReference type="ARBA" id="ARBA00022702"/>
    </source>
</evidence>
<keyword evidence="10" id="KW-1185">Reference proteome</keyword>
<keyword evidence="6" id="KW-0044">Antibiotic</keyword>
<dbReference type="STRING" id="48698.ENSPFOP00000023587"/>
<dbReference type="GO" id="GO:0042742">
    <property type="term" value="P:defense response to bacterium"/>
    <property type="evidence" value="ECO:0007669"/>
    <property type="project" value="UniProtKB-KW"/>
</dbReference>
<comment type="similarity">
    <text evidence="2">Belongs to the hepcidin family.</text>
</comment>
<evidence type="ECO:0000313" key="10">
    <source>
        <dbReference type="Proteomes" id="UP000028760"/>
    </source>
</evidence>
<protein>
    <recommendedName>
        <fullName evidence="11">Hepcidin</fullName>
    </recommendedName>
</protein>
<keyword evidence="8" id="KW-0732">Signal</keyword>
<evidence type="ECO:0000256" key="2">
    <source>
        <dbReference type="ARBA" id="ARBA00008022"/>
    </source>
</evidence>
<feature type="signal peptide" evidence="8">
    <location>
        <begin position="1"/>
        <end position="25"/>
    </location>
</feature>
<dbReference type="GO" id="GO:0005179">
    <property type="term" value="F:hormone activity"/>
    <property type="evidence" value="ECO:0007669"/>
    <property type="project" value="UniProtKB-KW"/>
</dbReference>
<dbReference type="InterPro" id="IPR010500">
    <property type="entry name" value="Hepcidin"/>
</dbReference>
<evidence type="ECO:0000256" key="3">
    <source>
        <dbReference type="ARBA" id="ARBA00022525"/>
    </source>
</evidence>
<reference evidence="9" key="2">
    <citation type="submission" date="2025-08" db="UniProtKB">
        <authorList>
            <consortium name="Ensembl"/>
        </authorList>
    </citation>
    <scope>IDENTIFICATION</scope>
</reference>
<evidence type="ECO:0000256" key="7">
    <source>
        <dbReference type="ARBA" id="ARBA00023157"/>
    </source>
</evidence>
<dbReference type="Ensembl" id="ENSPFOT00000021875.1">
    <property type="protein sequence ID" value="ENSPFOP00000023587.1"/>
    <property type="gene ID" value="ENSPFOG00000023186.1"/>
</dbReference>
<keyword evidence="5" id="KW-0372">Hormone</keyword>
<feature type="chain" id="PRO_5001919501" description="Hepcidin" evidence="8">
    <location>
        <begin position="26"/>
        <end position="89"/>
    </location>
</feature>
<evidence type="ECO:0008006" key="11">
    <source>
        <dbReference type="Google" id="ProtNLM"/>
    </source>
</evidence>
<dbReference type="EMBL" id="AYCK01000130">
    <property type="status" value="NOT_ANNOTATED_CDS"/>
    <property type="molecule type" value="Genomic_DNA"/>
</dbReference>
<sequence length="89" mass="9612">MKTFPIAVVAVALVVAFVCVQESDAVAPAESSDLVELPTDYGILNSAQDMPEDSMDTPYESAMMRGRRRCRFCCGCCPDMVGCGTCCKF</sequence>
<accession>A0A096LWP6</accession>
<keyword evidence="7" id="KW-1015">Disulfide bond</keyword>
<comment type="subcellular location">
    <subcellularLocation>
        <location evidence="1">Secreted</location>
    </subcellularLocation>
</comment>
<evidence type="ECO:0000256" key="8">
    <source>
        <dbReference type="SAM" id="SignalP"/>
    </source>
</evidence>
<dbReference type="GeneTree" id="ENSGT00390000013999"/>
<reference evidence="10" key="1">
    <citation type="submission" date="2013-10" db="EMBL/GenBank/DDBJ databases">
        <authorList>
            <person name="Schartl M."/>
            <person name="Warren W."/>
        </authorList>
    </citation>
    <scope>NUCLEOTIDE SEQUENCE [LARGE SCALE GENOMIC DNA]</scope>
    <source>
        <strain evidence="10">female</strain>
    </source>
</reference>
<evidence type="ECO:0000313" key="9">
    <source>
        <dbReference type="Ensembl" id="ENSPFOP00000023587.1"/>
    </source>
</evidence>
<dbReference type="Pfam" id="PF06446">
    <property type="entry name" value="Hepcidin"/>
    <property type="match status" value="1"/>
</dbReference>
<dbReference type="AlphaFoldDB" id="A0A096LWP6"/>
<keyword evidence="4" id="KW-0929">Antimicrobial</keyword>
<dbReference type="GO" id="GO:0005576">
    <property type="term" value="C:extracellular region"/>
    <property type="evidence" value="ECO:0007669"/>
    <property type="project" value="UniProtKB-SubCell"/>
</dbReference>
<keyword evidence="3" id="KW-0964">Secreted</keyword>
<reference evidence="9" key="3">
    <citation type="submission" date="2025-09" db="UniProtKB">
        <authorList>
            <consortium name="Ensembl"/>
        </authorList>
    </citation>
    <scope>IDENTIFICATION</scope>
</reference>
<dbReference type="GO" id="GO:0006879">
    <property type="term" value="P:intracellular iron ion homeostasis"/>
    <property type="evidence" value="ECO:0007669"/>
    <property type="project" value="InterPro"/>
</dbReference>
<dbReference type="Proteomes" id="UP000028760">
    <property type="component" value="Unassembled WGS sequence"/>
</dbReference>
<name>A0A096LWP6_POEFO</name>
<evidence type="ECO:0000256" key="6">
    <source>
        <dbReference type="ARBA" id="ARBA00023022"/>
    </source>
</evidence>
<evidence type="ECO:0000256" key="4">
    <source>
        <dbReference type="ARBA" id="ARBA00022529"/>
    </source>
</evidence>